<evidence type="ECO:0000313" key="4">
    <source>
        <dbReference type="Proteomes" id="UP000176050"/>
    </source>
</evidence>
<evidence type="ECO:0000313" key="3">
    <source>
        <dbReference type="EMBL" id="AOW21929.1"/>
    </source>
</evidence>
<proteinExistence type="predicted"/>
<keyword evidence="4" id="KW-1185">Reference proteome</keyword>
<feature type="compositionally biased region" description="Low complexity" evidence="1">
    <location>
        <begin position="48"/>
        <end position="57"/>
    </location>
</feature>
<gene>
    <name evidence="3" type="ORF">LPB138_15080</name>
</gene>
<dbReference type="Proteomes" id="UP000176050">
    <property type="component" value="Chromosome"/>
</dbReference>
<name>A0A1D8PBH6_9FLAO</name>
<evidence type="ECO:0000256" key="2">
    <source>
        <dbReference type="SAM" id="Phobius"/>
    </source>
</evidence>
<reference evidence="3 4" key="1">
    <citation type="submission" date="2016-10" db="EMBL/GenBank/DDBJ databases">
        <title>Lutibacter sp. LPB0138, isolated from marine gastropod.</title>
        <authorList>
            <person name="Kim E."/>
            <person name="Yi H."/>
        </authorList>
    </citation>
    <scope>NUCLEOTIDE SEQUENCE [LARGE SCALE GENOMIC DNA]</scope>
    <source>
        <strain evidence="3 4">LPB0138</strain>
    </source>
</reference>
<feature type="region of interest" description="Disordered" evidence="1">
    <location>
        <begin position="46"/>
        <end position="91"/>
    </location>
</feature>
<dbReference type="AlphaFoldDB" id="A0A1D8PBH6"/>
<accession>A0A1D8PBH6</accession>
<dbReference type="EMBL" id="CP017478">
    <property type="protein sequence ID" value="AOW21929.1"/>
    <property type="molecule type" value="Genomic_DNA"/>
</dbReference>
<sequence>MQEASVQGFIRTLLIIILVYYGLKIIGKIVFPMVFKRYVGKFEEKFKNQQQQQQTPKQDQKIGETVIDKKPSNTKTSNNDVGEYVDFEEVD</sequence>
<dbReference type="InterPro" id="IPR032272">
    <property type="entry name" value="DUF4834"/>
</dbReference>
<dbReference type="RefSeq" id="WP_070238089.1">
    <property type="nucleotide sequence ID" value="NZ_CP017478.1"/>
</dbReference>
<feature type="transmembrane region" description="Helical" evidence="2">
    <location>
        <begin position="12"/>
        <end position="35"/>
    </location>
</feature>
<dbReference type="KEGG" id="lul:LPB138_15080"/>
<keyword evidence="2" id="KW-0472">Membrane</keyword>
<keyword evidence="2" id="KW-1133">Transmembrane helix</keyword>
<dbReference type="Pfam" id="PF16118">
    <property type="entry name" value="DUF4834"/>
    <property type="match status" value="1"/>
</dbReference>
<keyword evidence="2" id="KW-0812">Transmembrane</keyword>
<protein>
    <submittedName>
        <fullName evidence="3">DUF4834 domain-containing protein</fullName>
    </submittedName>
</protein>
<dbReference type="OrthoDB" id="1123055at2"/>
<organism evidence="3 4">
    <name type="scientific">Urechidicola croceus</name>
    <dbReference type="NCBI Taxonomy" id="1850246"/>
    <lineage>
        <taxon>Bacteria</taxon>
        <taxon>Pseudomonadati</taxon>
        <taxon>Bacteroidota</taxon>
        <taxon>Flavobacteriia</taxon>
        <taxon>Flavobacteriales</taxon>
        <taxon>Flavobacteriaceae</taxon>
        <taxon>Urechidicola</taxon>
    </lineage>
</organism>
<evidence type="ECO:0000256" key="1">
    <source>
        <dbReference type="SAM" id="MobiDB-lite"/>
    </source>
</evidence>
<feature type="compositionally biased region" description="Basic and acidic residues" evidence="1">
    <location>
        <begin position="58"/>
        <end position="71"/>
    </location>
</feature>
<dbReference type="STRING" id="1850246.LPB138_15080"/>